<accession>A0A381XH70</accession>
<organism evidence="1">
    <name type="scientific">marine metagenome</name>
    <dbReference type="NCBI Taxonomy" id="408172"/>
    <lineage>
        <taxon>unclassified sequences</taxon>
        <taxon>metagenomes</taxon>
        <taxon>ecological metagenomes</taxon>
    </lineage>
</organism>
<dbReference type="EMBL" id="UINC01015030">
    <property type="protein sequence ID" value="SVA63623.1"/>
    <property type="molecule type" value="Genomic_DNA"/>
</dbReference>
<reference evidence="1" key="1">
    <citation type="submission" date="2018-05" db="EMBL/GenBank/DDBJ databases">
        <authorList>
            <person name="Lanie J.A."/>
            <person name="Ng W.-L."/>
            <person name="Kazmierczak K.M."/>
            <person name="Andrzejewski T.M."/>
            <person name="Davidsen T.M."/>
            <person name="Wayne K.J."/>
            <person name="Tettelin H."/>
            <person name="Glass J.I."/>
            <person name="Rusch D."/>
            <person name="Podicherti R."/>
            <person name="Tsui H.-C.T."/>
            <person name="Winkler M.E."/>
        </authorList>
    </citation>
    <scope>NUCLEOTIDE SEQUENCE</scope>
</reference>
<name>A0A381XH70_9ZZZZ</name>
<protein>
    <submittedName>
        <fullName evidence="1">Uncharacterized protein</fullName>
    </submittedName>
</protein>
<dbReference type="AlphaFoldDB" id="A0A381XH70"/>
<proteinExistence type="predicted"/>
<sequence>MASATSFAVPMRPNLCSEARNLWRFSICSSVNIPALLLMRLGTAPGETQLTLTPAGPNSEAKTFVNISMAPLVAA</sequence>
<gene>
    <name evidence="1" type="ORF">METZ01_LOCUS116477</name>
</gene>
<evidence type="ECO:0000313" key="1">
    <source>
        <dbReference type="EMBL" id="SVA63623.1"/>
    </source>
</evidence>